<feature type="domain" description="DNA replication/recombination mediator RecO N-terminal" evidence="8">
    <location>
        <begin position="1"/>
        <end position="79"/>
    </location>
</feature>
<accession>A0A7W8HBJ9</accession>
<evidence type="ECO:0000313" key="10">
    <source>
        <dbReference type="Proteomes" id="UP000543642"/>
    </source>
</evidence>
<dbReference type="Pfam" id="PF02565">
    <property type="entry name" value="RecO_C"/>
    <property type="match status" value="1"/>
</dbReference>
<dbReference type="InterPro" id="IPR022572">
    <property type="entry name" value="DNA_rep/recomb_RecO_N"/>
</dbReference>
<keyword evidence="4 7" id="KW-0233">DNA recombination</keyword>
<dbReference type="SUPFAM" id="SSF57863">
    <property type="entry name" value="ArfGap/RecO-like zinc finger"/>
    <property type="match status" value="1"/>
</dbReference>
<evidence type="ECO:0000256" key="4">
    <source>
        <dbReference type="ARBA" id="ARBA00023172"/>
    </source>
</evidence>
<dbReference type="Pfam" id="PF11967">
    <property type="entry name" value="RecO_N"/>
    <property type="match status" value="1"/>
</dbReference>
<dbReference type="Proteomes" id="UP000543642">
    <property type="component" value="Unassembled WGS sequence"/>
</dbReference>
<organism evidence="9 10">
    <name type="scientific">Catenibacillus scindens</name>
    <dbReference type="NCBI Taxonomy" id="673271"/>
    <lineage>
        <taxon>Bacteria</taxon>
        <taxon>Bacillati</taxon>
        <taxon>Bacillota</taxon>
        <taxon>Clostridia</taxon>
        <taxon>Lachnospirales</taxon>
        <taxon>Lachnospiraceae</taxon>
        <taxon>Catenibacillus</taxon>
    </lineage>
</organism>
<keyword evidence="3 7" id="KW-0227">DNA damage</keyword>
<dbReference type="Gene3D" id="1.20.1440.120">
    <property type="entry name" value="Recombination protein O, C-terminal domain"/>
    <property type="match status" value="1"/>
</dbReference>
<evidence type="ECO:0000256" key="5">
    <source>
        <dbReference type="ARBA" id="ARBA00023204"/>
    </source>
</evidence>
<dbReference type="Gene3D" id="2.40.50.140">
    <property type="entry name" value="Nucleic acid-binding proteins"/>
    <property type="match status" value="1"/>
</dbReference>
<protein>
    <recommendedName>
        <fullName evidence="2 7">DNA repair protein RecO</fullName>
    </recommendedName>
    <alternativeName>
        <fullName evidence="6 7">Recombination protein O</fullName>
    </alternativeName>
</protein>
<dbReference type="NCBIfam" id="TIGR00613">
    <property type="entry name" value="reco"/>
    <property type="match status" value="1"/>
</dbReference>
<dbReference type="InterPro" id="IPR012340">
    <property type="entry name" value="NA-bd_OB-fold"/>
</dbReference>
<dbReference type="RefSeq" id="WP_183775197.1">
    <property type="nucleotide sequence ID" value="NZ_CAWVEG010000097.1"/>
</dbReference>
<keyword evidence="10" id="KW-1185">Reference proteome</keyword>
<evidence type="ECO:0000256" key="6">
    <source>
        <dbReference type="ARBA" id="ARBA00033409"/>
    </source>
</evidence>
<name>A0A7W8HBJ9_9FIRM</name>
<reference evidence="9 10" key="1">
    <citation type="submission" date="2020-08" db="EMBL/GenBank/DDBJ databases">
        <title>Genomic Encyclopedia of Type Strains, Phase IV (KMG-IV): sequencing the most valuable type-strain genomes for metagenomic binning, comparative biology and taxonomic classification.</title>
        <authorList>
            <person name="Goeker M."/>
        </authorList>
    </citation>
    <scope>NUCLEOTIDE SEQUENCE [LARGE SCALE GENOMIC DNA]</scope>
    <source>
        <strain evidence="9 10">DSM 106146</strain>
    </source>
</reference>
<dbReference type="InterPro" id="IPR037278">
    <property type="entry name" value="ARFGAP/RecO"/>
</dbReference>
<dbReference type="GO" id="GO:0006310">
    <property type="term" value="P:DNA recombination"/>
    <property type="evidence" value="ECO:0007669"/>
    <property type="project" value="UniProtKB-UniRule"/>
</dbReference>
<evidence type="ECO:0000256" key="1">
    <source>
        <dbReference type="ARBA" id="ARBA00007452"/>
    </source>
</evidence>
<evidence type="ECO:0000259" key="8">
    <source>
        <dbReference type="Pfam" id="PF11967"/>
    </source>
</evidence>
<comment type="similarity">
    <text evidence="1 7">Belongs to the RecO family.</text>
</comment>
<evidence type="ECO:0000256" key="3">
    <source>
        <dbReference type="ARBA" id="ARBA00022763"/>
    </source>
</evidence>
<proteinExistence type="inferred from homology"/>
<dbReference type="SUPFAM" id="SSF50249">
    <property type="entry name" value="Nucleic acid-binding proteins"/>
    <property type="match status" value="1"/>
</dbReference>
<dbReference type="PANTHER" id="PTHR33991">
    <property type="entry name" value="DNA REPAIR PROTEIN RECO"/>
    <property type="match status" value="1"/>
</dbReference>
<dbReference type="InterPro" id="IPR042242">
    <property type="entry name" value="RecO_C"/>
</dbReference>
<dbReference type="PANTHER" id="PTHR33991:SF1">
    <property type="entry name" value="DNA REPAIR PROTEIN RECO"/>
    <property type="match status" value="1"/>
</dbReference>
<evidence type="ECO:0000256" key="7">
    <source>
        <dbReference type="HAMAP-Rule" id="MF_00201"/>
    </source>
</evidence>
<dbReference type="GO" id="GO:0006302">
    <property type="term" value="P:double-strand break repair"/>
    <property type="evidence" value="ECO:0007669"/>
    <property type="project" value="TreeGrafter"/>
</dbReference>
<keyword evidence="5 7" id="KW-0234">DNA repair</keyword>
<dbReference type="GO" id="GO:0043590">
    <property type="term" value="C:bacterial nucleoid"/>
    <property type="evidence" value="ECO:0007669"/>
    <property type="project" value="TreeGrafter"/>
</dbReference>
<evidence type="ECO:0000313" key="9">
    <source>
        <dbReference type="EMBL" id="MBB5265339.1"/>
    </source>
</evidence>
<dbReference type="InterPro" id="IPR003717">
    <property type="entry name" value="RecO"/>
</dbReference>
<dbReference type="HAMAP" id="MF_00201">
    <property type="entry name" value="RecO"/>
    <property type="match status" value="1"/>
</dbReference>
<dbReference type="EMBL" id="JACHFW010000010">
    <property type="protein sequence ID" value="MBB5265339.1"/>
    <property type="molecule type" value="Genomic_DNA"/>
</dbReference>
<comment type="function">
    <text evidence="7">Involved in DNA repair and RecF pathway recombination.</text>
</comment>
<comment type="caution">
    <text evidence="9">The sequence shown here is derived from an EMBL/GenBank/DDBJ whole genome shotgun (WGS) entry which is preliminary data.</text>
</comment>
<gene>
    <name evidence="7" type="primary">recO</name>
    <name evidence="9" type="ORF">HNP82_002482</name>
</gene>
<evidence type="ECO:0000256" key="2">
    <source>
        <dbReference type="ARBA" id="ARBA00021310"/>
    </source>
</evidence>
<dbReference type="AlphaFoldDB" id="A0A7W8HBJ9"/>
<sequence length="246" mass="28335">MTEQIKLTGMVISAMPVGEYDKRLVLLTTHRGKITAFSRGSRRPKSSMLAATEPFVFGEFLLIPGRDAYTLVGANVSNYFMELRENLEAACYGFYFLELASYFARENMDGTPLLKLLYQTLRILCKKIIDFKLVRRIYELKVMVAEGEYPQCFSCCMCGSSEKLTAFSFSRSGVACENCFQHNHGLKKLHPSTIYTLQYIVSSPVEKLYTFTVNDEVQRDLEQVMDHYMRLHIDRKIKSLEMLEML</sequence>